<proteinExistence type="predicted"/>
<reference evidence="1 2" key="1">
    <citation type="journal article" date="2019" name="Nat. Ecol. Evol.">
        <title>Megaphylogeny resolves global patterns of mushroom evolution.</title>
        <authorList>
            <person name="Varga T."/>
            <person name="Krizsan K."/>
            <person name="Foldi C."/>
            <person name="Dima B."/>
            <person name="Sanchez-Garcia M."/>
            <person name="Sanchez-Ramirez S."/>
            <person name="Szollosi G.J."/>
            <person name="Szarkandi J.G."/>
            <person name="Papp V."/>
            <person name="Albert L."/>
            <person name="Andreopoulos W."/>
            <person name="Angelini C."/>
            <person name="Antonin V."/>
            <person name="Barry K.W."/>
            <person name="Bougher N.L."/>
            <person name="Buchanan P."/>
            <person name="Buyck B."/>
            <person name="Bense V."/>
            <person name="Catcheside P."/>
            <person name="Chovatia M."/>
            <person name="Cooper J."/>
            <person name="Damon W."/>
            <person name="Desjardin D."/>
            <person name="Finy P."/>
            <person name="Geml J."/>
            <person name="Haridas S."/>
            <person name="Hughes K."/>
            <person name="Justo A."/>
            <person name="Karasinski D."/>
            <person name="Kautmanova I."/>
            <person name="Kiss B."/>
            <person name="Kocsube S."/>
            <person name="Kotiranta H."/>
            <person name="LaButti K.M."/>
            <person name="Lechner B.E."/>
            <person name="Liimatainen K."/>
            <person name="Lipzen A."/>
            <person name="Lukacs Z."/>
            <person name="Mihaltcheva S."/>
            <person name="Morgado L.N."/>
            <person name="Niskanen T."/>
            <person name="Noordeloos M.E."/>
            <person name="Ohm R.A."/>
            <person name="Ortiz-Santana B."/>
            <person name="Ovrebo C."/>
            <person name="Racz N."/>
            <person name="Riley R."/>
            <person name="Savchenko A."/>
            <person name="Shiryaev A."/>
            <person name="Soop K."/>
            <person name="Spirin V."/>
            <person name="Szebenyi C."/>
            <person name="Tomsovsky M."/>
            <person name="Tulloss R.E."/>
            <person name="Uehling J."/>
            <person name="Grigoriev I.V."/>
            <person name="Vagvolgyi C."/>
            <person name="Papp T."/>
            <person name="Martin F.M."/>
            <person name="Miettinen O."/>
            <person name="Hibbett D.S."/>
            <person name="Nagy L.G."/>
        </authorList>
    </citation>
    <scope>NUCLEOTIDE SEQUENCE [LARGE SCALE GENOMIC DNA]</scope>
    <source>
        <strain evidence="1 2">FP101781</strain>
    </source>
</reference>
<dbReference type="EMBL" id="QPFP01000543">
    <property type="protein sequence ID" value="TEB08762.1"/>
    <property type="molecule type" value="Genomic_DNA"/>
</dbReference>
<dbReference type="AlphaFoldDB" id="A0A4Y7RJ83"/>
<evidence type="ECO:0000313" key="2">
    <source>
        <dbReference type="Proteomes" id="UP000298030"/>
    </source>
</evidence>
<name>A0A4Y7RJ83_COPMI</name>
<accession>A0A4Y7RJ83</accession>
<keyword evidence="2" id="KW-1185">Reference proteome</keyword>
<comment type="caution">
    <text evidence="1">The sequence shown here is derived from an EMBL/GenBank/DDBJ whole genome shotgun (WGS) entry which is preliminary data.</text>
</comment>
<dbReference type="Proteomes" id="UP000298030">
    <property type="component" value="Unassembled WGS sequence"/>
</dbReference>
<sequence>MDETNAISHRLFSDPTVIPFLSLRLRPHPIVSPLSPFVTKAFKPSNCLPCSLSLPAAANNSAARTSISTATSFLDSIISSMSPRVNFWRQGLGERNDGEGIRRVRDRGWTGSLRVVVRLTRRSHGFGWYEAQRHPSRPQGAWSFFQLHPLGTVHVSSPEGYE</sequence>
<evidence type="ECO:0000313" key="1">
    <source>
        <dbReference type="EMBL" id="TEB08762.1"/>
    </source>
</evidence>
<organism evidence="1 2">
    <name type="scientific">Coprinellus micaceus</name>
    <name type="common">Glistening ink-cap mushroom</name>
    <name type="synonym">Coprinus micaceus</name>
    <dbReference type="NCBI Taxonomy" id="71717"/>
    <lineage>
        <taxon>Eukaryota</taxon>
        <taxon>Fungi</taxon>
        <taxon>Dikarya</taxon>
        <taxon>Basidiomycota</taxon>
        <taxon>Agaricomycotina</taxon>
        <taxon>Agaricomycetes</taxon>
        <taxon>Agaricomycetidae</taxon>
        <taxon>Agaricales</taxon>
        <taxon>Agaricineae</taxon>
        <taxon>Psathyrellaceae</taxon>
        <taxon>Coprinellus</taxon>
    </lineage>
</organism>
<protein>
    <submittedName>
        <fullName evidence="1">Uncharacterized protein</fullName>
    </submittedName>
</protein>
<gene>
    <name evidence="1" type="ORF">FA13DRAFT_1145589</name>
</gene>